<dbReference type="InterPro" id="IPR013785">
    <property type="entry name" value="Aldolase_TIM"/>
</dbReference>
<dbReference type="EMBL" id="KV878583">
    <property type="protein sequence ID" value="OJJ61681.1"/>
    <property type="molecule type" value="Genomic_DNA"/>
</dbReference>
<organism evidence="1 2">
    <name type="scientific">Aspergillus sydowii CBS 593.65</name>
    <dbReference type="NCBI Taxonomy" id="1036612"/>
    <lineage>
        <taxon>Eukaryota</taxon>
        <taxon>Fungi</taxon>
        <taxon>Dikarya</taxon>
        <taxon>Ascomycota</taxon>
        <taxon>Pezizomycotina</taxon>
        <taxon>Eurotiomycetes</taxon>
        <taxon>Eurotiomycetidae</taxon>
        <taxon>Eurotiales</taxon>
        <taxon>Aspergillaceae</taxon>
        <taxon>Aspergillus</taxon>
        <taxon>Aspergillus subgen. Nidulantes</taxon>
    </lineage>
</organism>
<dbReference type="STRING" id="1036612.A0A1L9TQI6"/>
<evidence type="ECO:0000313" key="2">
    <source>
        <dbReference type="Proteomes" id="UP000184356"/>
    </source>
</evidence>
<sequence>MAGIPAVTNAGVGVIVGVGYIPEILIHLIDALRADLNDKSAPFGVDLLLPQVGGNARKIKAAHKAGILYMNMVGHPKHVTKALENGADTICAQGGEGGGHTGTVPTSILIPAVARLCSGRISSFTGIEVQGRTARVLKNLYILHWEENRQTGIKRLTSQGIIPVGNDLDRPGSENDDVLLEQLSLLLMGKVAGLIEDRKPPREIVDEIITEAAEVLAKSYHHTVNI</sequence>
<name>A0A1L9TQI6_9EURO</name>
<dbReference type="RefSeq" id="XP_040705487.1">
    <property type="nucleotide sequence ID" value="XM_040848895.1"/>
</dbReference>
<dbReference type="GeneID" id="63764968"/>
<dbReference type="OrthoDB" id="10265891at2759"/>
<dbReference type="PANTHER" id="PTHR32332">
    <property type="entry name" value="2-NITROPROPANE DIOXYGENASE"/>
    <property type="match status" value="1"/>
</dbReference>
<proteinExistence type="predicted"/>
<dbReference type="Gene3D" id="3.20.20.70">
    <property type="entry name" value="Aldolase class I"/>
    <property type="match status" value="2"/>
</dbReference>
<accession>A0A1L9TQI6</accession>
<dbReference type="AlphaFoldDB" id="A0A1L9TQI6"/>
<dbReference type="SUPFAM" id="SSF51412">
    <property type="entry name" value="Inosine monophosphate dehydrogenase (IMPDH)"/>
    <property type="match status" value="1"/>
</dbReference>
<gene>
    <name evidence="1" type="ORF">ASPSYDRAFT_54679</name>
</gene>
<dbReference type="PANTHER" id="PTHR32332:SF31">
    <property type="entry name" value="2-NITROPROPANE DIOXYGENASE FAMILY, PUTATIVE (AFU_ORTHOLOGUE AFUA_2G09850)-RELATED"/>
    <property type="match status" value="1"/>
</dbReference>
<dbReference type="VEuPathDB" id="FungiDB:ASPSYDRAFT_54679"/>
<protein>
    <recommendedName>
        <fullName evidence="3">Nitronate monooxygenase domain-containing protein</fullName>
    </recommendedName>
</protein>
<dbReference type="Proteomes" id="UP000184356">
    <property type="component" value="Unassembled WGS sequence"/>
</dbReference>
<evidence type="ECO:0000313" key="1">
    <source>
        <dbReference type="EMBL" id="OJJ61681.1"/>
    </source>
</evidence>
<keyword evidence="2" id="KW-1185">Reference proteome</keyword>
<evidence type="ECO:0008006" key="3">
    <source>
        <dbReference type="Google" id="ProtNLM"/>
    </source>
</evidence>
<reference evidence="2" key="1">
    <citation type="journal article" date="2017" name="Genome Biol.">
        <title>Comparative genomics reveals high biological diversity and specific adaptations in the industrially and medically important fungal genus Aspergillus.</title>
        <authorList>
            <person name="de Vries R.P."/>
            <person name="Riley R."/>
            <person name="Wiebenga A."/>
            <person name="Aguilar-Osorio G."/>
            <person name="Amillis S."/>
            <person name="Uchima C.A."/>
            <person name="Anderluh G."/>
            <person name="Asadollahi M."/>
            <person name="Askin M."/>
            <person name="Barry K."/>
            <person name="Battaglia E."/>
            <person name="Bayram O."/>
            <person name="Benocci T."/>
            <person name="Braus-Stromeyer S.A."/>
            <person name="Caldana C."/>
            <person name="Canovas D."/>
            <person name="Cerqueira G.C."/>
            <person name="Chen F."/>
            <person name="Chen W."/>
            <person name="Choi C."/>
            <person name="Clum A."/>
            <person name="Dos Santos R.A."/>
            <person name="Damasio A.R."/>
            <person name="Diallinas G."/>
            <person name="Emri T."/>
            <person name="Fekete E."/>
            <person name="Flipphi M."/>
            <person name="Freyberg S."/>
            <person name="Gallo A."/>
            <person name="Gournas C."/>
            <person name="Habgood R."/>
            <person name="Hainaut M."/>
            <person name="Harispe M.L."/>
            <person name="Henrissat B."/>
            <person name="Hilden K.S."/>
            <person name="Hope R."/>
            <person name="Hossain A."/>
            <person name="Karabika E."/>
            <person name="Karaffa L."/>
            <person name="Karanyi Z."/>
            <person name="Krasevec N."/>
            <person name="Kuo A."/>
            <person name="Kusch H."/>
            <person name="LaButti K."/>
            <person name="Lagendijk E.L."/>
            <person name="Lapidus A."/>
            <person name="Levasseur A."/>
            <person name="Lindquist E."/>
            <person name="Lipzen A."/>
            <person name="Logrieco A.F."/>
            <person name="MacCabe A."/>
            <person name="Maekelae M.R."/>
            <person name="Malavazi I."/>
            <person name="Melin P."/>
            <person name="Meyer V."/>
            <person name="Mielnichuk N."/>
            <person name="Miskei M."/>
            <person name="Molnar A.P."/>
            <person name="Mule G."/>
            <person name="Ngan C.Y."/>
            <person name="Orejas M."/>
            <person name="Orosz E."/>
            <person name="Ouedraogo J.P."/>
            <person name="Overkamp K.M."/>
            <person name="Park H.-S."/>
            <person name="Perrone G."/>
            <person name="Piumi F."/>
            <person name="Punt P.J."/>
            <person name="Ram A.F."/>
            <person name="Ramon A."/>
            <person name="Rauscher S."/>
            <person name="Record E."/>
            <person name="Riano-Pachon D.M."/>
            <person name="Robert V."/>
            <person name="Roehrig J."/>
            <person name="Ruller R."/>
            <person name="Salamov A."/>
            <person name="Salih N.S."/>
            <person name="Samson R.A."/>
            <person name="Sandor E."/>
            <person name="Sanguinetti M."/>
            <person name="Schuetze T."/>
            <person name="Sepcic K."/>
            <person name="Shelest E."/>
            <person name="Sherlock G."/>
            <person name="Sophianopoulou V."/>
            <person name="Squina F.M."/>
            <person name="Sun H."/>
            <person name="Susca A."/>
            <person name="Todd R.B."/>
            <person name="Tsang A."/>
            <person name="Unkles S.E."/>
            <person name="van de Wiele N."/>
            <person name="van Rossen-Uffink D."/>
            <person name="Oliveira J.V."/>
            <person name="Vesth T.C."/>
            <person name="Visser J."/>
            <person name="Yu J.-H."/>
            <person name="Zhou M."/>
            <person name="Andersen M.R."/>
            <person name="Archer D.B."/>
            <person name="Baker S.E."/>
            <person name="Benoit I."/>
            <person name="Brakhage A.A."/>
            <person name="Braus G.H."/>
            <person name="Fischer R."/>
            <person name="Frisvad J.C."/>
            <person name="Goldman G.H."/>
            <person name="Houbraken J."/>
            <person name="Oakley B."/>
            <person name="Pocsi I."/>
            <person name="Scazzocchio C."/>
            <person name="Seiboth B."/>
            <person name="vanKuyk P.A."/>
            <person name="Wortman J."/>
            <person name="Dyer P.S."/>
            <person name="Grigoriev I.V."/>
        </authorList>
    </citation>
    <scope>NUCLEOTIDE SEQUENCE [LARGE SCALE GENOMIC DNA]</scope>
    <source>
        <strain evidence="2">CBS 593.65</strain>
    </source>
</reference>